<comment type="caution">
    <text evidence="2">The sequence shown here is derived from an EMBL/GenBank/DDBJ whole genome shotgun (WGS) entry which is preliminary data.</text>
</comment>
<feature type="transmembrane region" description="Helical" evidence="1">
    <location>
        <begin position="50"/>
        <end position="75"/>
    </location>
</feature>
<proteinExistence type="predicted"/>
<accession>A0ABP1R760</accession>
<keyword evidence="1" id="KW-1133">Transmembrane helix</keyword>
<keyword evidence="3" id="KW-1185">Reference proteome</keyword>
<evidence type="ECO:0008006" key="4">
    <source>
        <dbReference type="Google" id="ProtNLM"/>
    </source>
</evidence>
<evidence type="ECO:0000313" key="2">
    <source>
        <dbReference type="EMBL" id="CAL8117934.1"/>
    </source>
</evidence>
<reference evidence="2 3" key="1">
    <citation type="submission" date="2024-08" db="EMBL/GenBank/DDBJ databases">
        <authorList>
            <person name="Cucini C."/>
            <person name="Frati F."/>
        </authorList>
    </citation>
    <scope>NUCLEOTIDE SEQUENCE [LARGE SCALE GENOMIC DNA]</scope>
</reference>
<organism evidence="2 3">
    <name type="scientific">Orchesella dallaii</name>
    <dbReference type="NCBI Taxonomy" id="48710"/>
    <lineage>
        <taxon>Eukaryota</taxon>
        <taxon>Metazoa</taxon>
        <taxon>Ecdysozoa</taxon>
        <taxon>Arthropoda</taxon>
        <taxon>Hexapoda</taxon>
        <taxon>Collembola</taxon>
        <taxon>Entomobryomorpha</taxon>
        <taxon>Entomobryoidea</taxon>
        <taxon>Orchesellidae</taxon>
        <taxon>Orchesellinae</taxon>
        <taxon>Orchesella</taxon>
    </lineage>
</organism>
<feature type="transmembrane region" description="Helical" evidence="1">
    <location>
        <begin position="274"/>
        <end position="297"/>
    </location>
</feature>
<evidence type="ECO:0000313" key="3">
    <source>
        <dbReference type="Proteomes" id="UP001642540"/>
    </source>
</evidence>
<sequence length="408" mass="47367">MSNQFISDFRTIFTFYILTTTSPVSYSHLSATIYAPEESNKYVPSHTKQAFYYFTRSLLLINFIQVVRLLILNLWELHVNGSVEMFGLFSVIIWTGALTPVYCNDFILLKENCLKSLFRSVDTCVNVLNRAKEHLGKETMSKILLKKSCQIRCLMFHNLSIYFISIMNCMWSTYENIENDPTMLYQAIPWKNQWVDVIYWFILQVIAISIVMFWSLLLTFPGVVAYHFECVIMALTKSVEDGPTSNYPLEAILKDYRVIEFGVRDLHQNGFSKMLIMFLAASGIQLVIESFCVFQMIKHGVSWDVYQLFLLDAVFSLGCVFHELYALSRVDLASQMFFNSIQTHVTQQCNIQIGKGERFRSRREPLFKKIRLAKHILMRIGPLRCKQDLLFTSGSVYMDCFVSSALWP</sequence>
<dbReference type="Proteomes" id="UP001642540">
    <property type="component" value="Unassembled WGS sequence"/>
</dbReference>
<feature type="transmembrane region" description="Helical" evidence="1">
    <location>
        <begin position="309"/>
        <end position="327"/>
    </location>
</feature>
<protein>
    <recommendedName>
        <fullName evidence="4">Odorant receptor</fullName>
    </recommendedName>
</protein>
<name>A0ABP1R760_9HEXA</name>
<keyword evidence="1" id="KW-0472">Membrane</keyword>
<feature type="transmembrane region" description="Helical" evidence="1">
    <location>
        <begin position="87"/>
        <end position="109"/>
    </location>
</feature>
<evidence type="ECO:0000256" key="1">
    <source>
        <dbReference type="SAM" id="Phobius"/>
    </source>
</evidence>
<feature type="transmembrane region" description="Helical" evidence="1">
    <location>
        <begin position="198"/>
        <end position="228"/>
    </location>
</feature>
<gene>
    <name evidence="2" type="ORF">ODALV1_LOCUS17905</name>
</gene>
<dbReference type="EMBL" id="CAXLJM020000057">
    <property type="protein sequence ID" value="CAL8117934.1"/>
    <property type="molecule type" value="Genomic_DNA"/>
</dbReference>
<keyword evidence="1" id="KW-0812">Transmembrane</keyword>